<comment type="cofactor">
    <cofactor evidence="12">
        <name>Mg(2+)</name>
        <dbReference type="ChEBI" id="CHEBI:18420"/>
    </cofactor>
    <text evidence="12">Binds 2 Mg(2+) ions per subunit.</text>
</comment>
<keyword evidence="8 12" id="KW-0460">Magnesium</keyword>
<feature type="binding site" evidence="12">
    <location>
        <position position="227"/>
    </location>
    <ligand>
        <name>D-ribose 5-phosphate</name>
        <dbReference type="ChEBI" id="CHEBI:78346"/>
    </ligand>
</feature>
<evidence type="ECO:0000259" key="13">
    <source>
        <dbReference type="Pfam" id="PF13793"/>
    </source>
</evidence>
<dbReference type="GO" id="GO:0000287">
    <property type="term" value="F:magnesium ion binding"/>
    <property type="evidence" value="ECO:0007669"/>
    <property type="project" value="UniProtKB-UniRule"/>
</dbReference>
<keyword evidence="15" id="KW-1185">Reference proteome</keyword>
<comment type="catalytic activity">
    <reaction evidence="9 12">
        <text>D-ribose 5-phosphate + ATP = 5-phospho-alpha-D-ribose 1-diphosphate + AMP + H(+)</text>
        <dbReference type="Rhea" id="RHEA:15609"/>
        <dbReference type="ChEBI" id="CHEBI:15378"/>
        <dbReference type="ChEBI" id="CHEBI:30616"/>
        <dbReference type="ChEBI" id="CHEBI:58017"/>
        <dbReference type="ChEBI" id="CHEBI:78346"/>
        <dbReference type="ChEBI" id="CHEBI:456215"/>
        <dbReference type="EC" id="2.7.6.1"/>
    </reaction>
</comment>
<dbReference type="Pfam" id="PF14572">
    <property type="entry name" value="Pribosyl_synth"/>
    <property type="match status" value="1"/>
</dbReference>
<feature type="binding site" evidence="12">
    <location>
        <position position="180"/>
    </location>
    <ligand>
        <name>Mg(2+)</name>
        <dbReference type="ChEBI" id="CHEBI:18420"/>
    </ligand>
</feature>
<dbReference type="NCBIfam" id="NF002320">
    <property type="entry name" value="PRK01259.1"/>
    <property type="match status" value="1"/>
</dbReference>
<gene>
    <name evidence="12" type="primary">prs</name>
    <name evidence="14" type="ORF">IV53_GL000075</name>
</gene>
<dbReference type="GO" id="GO:0006164">
    <property type="term" value="P:purine nucleotide biosynthetic process"/>
    <property type="evidence" value="ECO:0007669"/>
    <property type="project" value="TreeGrafter"/>
</dbReference>
<comment type="caution">
    <text evidence="14">The sequence shown here is derived from an EMBL/GenBank/DDBJ whole genome shotgun (WGS) entry which is preliminary data.</text>
</comment>
<dbReference type="CDD" id="cd06223">
    <property type="entry name" value="PRTases_typeI"/>
    <property type="match status" value="1"/>
</dbReference>
<dbReference type="GO" id="GO:0006015">
    <property type="term" value="P:5-phosphoribose 1-diphosphate biosynthetic process"/>
    <property type="evidence" value="ECO:0007669"/>
    <property type="project" value="UniProtKB-UniRule"/>
</dbReference>
<dbReference type="GO" id="GO:0016301">
    <property type="term" value="F:kinase activity"/>
    <property type="evidence" value="ECO:0007669"/>
    <property type="project" value="UniProtKB-KW"/>
</dbReference>
<comment type="subcellular location">
    <subcellularLocation>
        <location evidence="12">Cytoplasm</location>
    </subcellularLocation>
</comment>
<keyword evidence="7 12" id="KW-0067">ATP-binding</keyword>
<evidence type="ECO:0000256" key="11">
    <source>
        <dbReference type="ARBA" id="ARBA00061444"/>
    </source>
</evidence>
<evidence type="ECO:0000256" key="8">
    <source>
        <dbReference type="ARBA" id="ARBA00022842"/>
    </source>
</evidence>
<dbReference type="PANTHER" id="PTHR10210:SF41">
    <property type="entry name" value="RIBOSE-PHOSPHATE PYROPHOSPHOKINASE 1, CHLOROPLASTIC"/>
    <property type="match status" value="1"/>
</dbReference>
<evidence type="ECO:0000256" key="3">
    <source>
        <dbReference type="ARBA" id="ARBA00022723"/>
    </source>
</evidence>
<dbReference type="InterPro" id="IPR005946">
    <property type="entry name" value="Rib-P_diPkinase"/>
</dbReference>
<evidence type="ECO:0000313" key="15">
    <source>
        <dbReference type="Proteomes" id="UP000051500"/>
    </source>
</evidence>
<dbReference type="FunFam" id="3.40.50.2020:FF:000001">
    <property type="entry name" value="Ribose-phosphate pyrophosphokinase"/>
    <property type="match status" value="1"/>
</dbReference>
<dbReference type="AlphaFoldDB" id="A0A0R2KIX8"/>
<dbReference type="InterPro" id="IPR000836">
    <property type="entry name" value="PRTase_dom"/>
</dbReference>
<comment type="pathway">
    <text evidence="1 12">Metabolic intermediate biosynthesis; 5-phospho-alpha-D-ribose 1-diphosphate biosynthesis; 5-phospho-alpha-D-ribose 1-diphosphate from D-ribose 5-phosphate (route I): step 1/1.</text>
</comment>
<dbReference type="GO" id="GO:0005524">
    <property type="term" value="F:ATP binding"/>
    <property type="evidence" value="ECO:0007669"/>
    <property type="project" value="UniProtKB-KW"/>
</dbReference>
<sequence length="325" mass="36037">MEDIMERKQETTGIKLFTLNSNRELAAKIADYMNVELCDASIKHFSDGEIQIKVNESIRGDDVYVIQSIADPINENFMELMVMIDALRRSSAGTINVVIPYYGYARADRKTRSREPITAKLIANLIEMAGVDRVIAMDLHAAQLQGFFNIPVDHIFAIFEQAKYFKEKGLDHDVVVVAPDHSSVKGARNLAELLKAPIAIIDERHVDGKTYNAVIGDVKGYRCIVVDDMIDTGHRMMTAATTLKEAGATDIYACATHAILSGTSVEDLKKSDFCEVVVTDTISLPEEKKFDKLTTISVAEVLGEAISLIYNNHSVNELFDKSSDI</sequence>
<evidence type="ECO:0000256" key="10">
    <source>
        <dbReference type="ARBA" id="ARBA00054914"/>
    </source>
</evidence>
<dbReference type="STRING" id="1122146.IV53_GL000075"/>
<evidence type="ECO:0000256" key="1">
    <source>
        <dbReference type="ARBA" id="ARBA00004996"/>
    </source>
</evidence>
<feature type="binding site" evidence="12">
    <location>
        <begin position="47"/>
        <end position="49"/>
    </location>
    <ligand>
        <name>ATP</name>
        <dbReference type="ChEBI" id="CHEBI:30616"/>
    </ligand>
</feature>
<evidence type="ECO:0000256" key="6">
    <source>
        <dbReference type="ARBA" id="ARBA00022777"/>
    </source>
</evidence>
<evidence type="ECO:0000256" key="2">
    <source>
        <dbReference type="ARBA" id="ARBA00022679"/>
    </source>
</evidence>
<comment type="similarity">
    <text evidence="11 12">Belongs to the ribose-phosphate pyrophosphokinase family. Class I subfamily.</text>
</comment>
<comment type="caution">
    <text evidence="12">Lacks conserved residue(s) required for the propagation of feature annotation.</text>
</comment>
<feature type="domain" description="Ribose-phosphate pyrophosphokinase N-terminal" evidence="13">
    <location>
        <begin position="14"/>
        <end position="130"/>
    </location>
</feature>
<evidence type="ECO:0000256" key="12">
    <source>
        <dbReference type="HAMAP-Rule" id="MF_00583"/>
    </source>
</evidence>
<keyword evidence="4 12" id="KW-0545">Nucleotide biosynthesis</keyword>
<name>A0A0R2KIX8_9LACO</name>
<evidence type="ECO:0000256" key="4">
    <source>
        <dbReference type="ARBA" id="ARBA00022727"/>
    </source>
</evidence>
<comment type="caution">
    <text evidence="12">Part of a set of proteins in which some residues (ACT_SITE, NP_BIND, REGION and BINDING) are not conserved.</text>
</comment>
<dbReference type="EC" id="2.7.6.1" evidence="12"/>
<protein>
    <recommendedName>
        <fullName evidence="12">Putative ribose-phosphate pyrophosphokinase</fullName>
        <shortName evidence="12">RPPK</shortName>
        <ecNumber evidence="12">2.7.6.1</ecNumber>
    </recommendedName>
    <alternativeName>
        <fullName evidence="12">5-phospho-D-ribosyl alpha-1-diphosphate synthase</fullName>
    </alternativeName>
    <alternativeName>
        <fullName evidence="12">Phosphoribosyl diphosphate synthase</fullName>
    </alternativeName>
    <alternativeName>
        <fullName evidence="12">Phosphoribosyl pyrophosphate synthase</fullName>
        <shortName evidence="12">P-Rib-PP synthase</shortName>
        <shortName evidence="12">PRPP synthase</shortName>
        <shortName evidence="12">PRPPase</shortName>
    </alternativeName>
</protein>
<reference evidence="14 15" key="1">
    <citation type="journal article" date="2015" name="Genome Announc.">
        <title>Expanding the biotechnology potential of lactobacilli through comparative genomics of 213 strains and associated genera.</title>
        <authorList>
            <person name="Sun Z."/>
            <person name="Harris H.M."/>
            <person name="McCann A."/>
            <person name="Guo C."/>
            <person name="Argimon S."/>
            <person name="Zhang W."/>
            <person name="Yang X."/>
            <person name="Jeffery I.B."/>
            <person name="Cooney J.C."/>
            <person name="Kagawa T.F."/>
            <person name="Liu W."/>
            <person name="Song Y."/>
            <person name="Salvetti E."/>
            <person name="Wrobel A."/>
            <person name="Rasinkangas P."/>
            <person name="Parkhill J."/>
            <person name="Rea M.C."/>
            <person name="O'Sullivan O."/>
            <person name="Ritari J."/>
            <person name="Douillard F.P."/>
            <person name="Paul Ross R."/>
            <person name="Yang R."/>
            <person name="Briner A.E."/>
            <person name="Felis G.E."/>
            <person name="de Vos W.M."/>
            <person name="Barrangou R."/>
            <person name="Klaenhammer T.R."/>
            <person name="Caufield P.W."/>
            <person name="Cui Y."/>
            <person name="Zhang H."/>
            <person name="O'Toole P.W."/>
        </authorList>
    </citation>
    <scope>NUCLEOTIDE SEQUENCE [LARGE SCALE GENOMIC DNA]</scope>
    <source>
        <strain evidence="14 15">DSM 22408</strain>
    </source>
</reference>
<evidence type="ECO:0000256" key="5">
    <source>
        <dbReference type="ARBA" id="ARBA00022741"/>
    </source>
</evidence>
<proteinExistence type="inferred from homology"/>
<dbReference type="GO" id="GO:0002189">
    <property type="term" value="C:ribose phosphate diphosphokinase complex"/>
    <property type="evidence" value="ECO:0007669"/>
    <property type="project" value="TreeGrafter"/>
</dbReference>
<comment type="subunit">
    <text evidence="12">Homohexamer.</text>
</comment>
<keyword evidence="3 12" id="KW-0479">Metal-binding</keyword>
<dbReference type="Pfam" id="PF13793">
    <property type="entry name" value="Pribosyltran_N"/>
    <property type="match status" value="1"/>
</dbReference>
<dbReference type="eggNOG" id="COG0462">
    <property type="taxonomic scope" value="Bacteria"/>
</dbReference>
<dbReference type="NCBIfam" id="TIGR01251">
    <property type="entry name" value="ribP_PPkin"/>
    <property type="match status" value="1"/>
</dbReference>
<dbReference type="GO" id="GO:0004749">
    <property type="term" value="F:ribose phosphate diphosphokinase activity"/>
    <property type="evidence" value="ECO:0007669"/>
    <property type="project" value="UniProtKB-UniRule"/>
</dbReference>
<evidence type="ECO:0000313" key="14">
    <source>
        <dbReference type="EMBL" id="KRN89358.1"/>
    </source>
</evidence>
<evidence type="ECO:0000256" key="7">
    <source>
        <dbReference type="ARBA" id="ARBA00022840"/>
    </source>
</evidence>
<evidence type="ECO:0000256" key="9">
    <source>
        <dbReference type="ARBA" id="ARBA00049535"/>
    </source>
</evidence>
<dbReference type="InterPro" id="IPR037515">
    <property type="entry name" value="Rib-P_diPkinase_bac"/>
</dbReference>
<dbReference type="PATRIC" id="fig|1122146.4.peg.77"/>
<keyword evidence="5 12" id="KW-0547">Nucleotide-binding</keyword>
<dbReference type="UniPathway" id="UPA00087">
    <property type="reaction ID" value="UER00172"/>
</dbReference>
<keyword evidence="12" id="KW-0963">Cytoplasm</keyword>
<dbReference type="EMBL" id="JQBZ01000016">
    <property type="protein sequence ID" value="KRN89358.1"/>
    <property type="molecule type" value="Genomic_DNA"/>
</dbReference>
<organism evidence="14 15">
    <name type="scientific">Ligilactobacillus ceti DSM 22408</name>
    <dbReference type="NCBI Taxonomy" id="1122146"/>
    <lineage>
        <taxon>Bacteria</taxon>
        <taxon>Bacillati</taxon>
        <taxon>Bacillota</taxon>
        <taxon>Bacilli</taxon>
        <taxon>Lactobacillales</taxon>
        <taxon>Lactobacillaceae</taxon>
        <taxon>Ligilactobacillus</taxon>
    </lineage>
</organism>
<dbReference type="SMART" id="SM01400">
    <property type="entry name" value="Pribosyltran_N"/>
    <property type="match status" value="1"/>
</dbReference>
<dbReference type="Gene3D" id="3.40.50.2020">
    <property type="match status" value="2"/>
</dbReference>
<dbReference type="PANTHER" id="PTHR10210">
    <property type="entry name" value="RIBOSE-PHOSPHATE DIPHOSPHOKINASE FAMILY MEMBER"/>
    <property type="match status" value="1"/>
</dbReference>
<keyword evidence="2 12" id="KW-0808">Transferase</keyword>
<keyword evidence="6 12" id="KW-0418">Kinase</keyword>
<comment type="function">
    <text evidence="10 12">Involved in the biosynthesis of the central metabolite phospho-alpha-D-ribosyl-1-pyrophosphate (PRPP) via the transfer of pyrophosphoryl group from ATP to 1-hydroxyl of ribose-5-phosphate (Rib-5-P).</text>
</comment>
<dbReference type="SUPFAM" id="SSF53271">
    <property type="entry name" value="PRTase-like"/>
    <property type="match status" value="1"/>
</dbReference>
<feature type="binding site" evidence="12">
    <location>
        <position position="140"/>
    </location>
    <ligand>
        <name>Mg(2+)</name>
        <dbReference type="ChEBI" id="CHEBI:18420"/>
    </ligand>
</feature>
<dbReference type="GO" id="GO:0005737">
    <property type="term" value="C:cytoplasm"/>
    <property type="evidence" value="ECO:0007669"/>
    <property type="project" value="UniProtKB-SubCell"/>
</dbReference>
<dbReference type="InterPro" id="IPR029057">
    <property type="entry name" value="PRTase-like"/>
</dbReference>
<dbReference type="Proteomes" id="UP000051500">
    <property type="component" value="Unassembled WGS sequence"/>
</dbReference>
<dbReference type="HAMAP" id="MF_00583_B">
    <property type="entry name" value="RibP_PPkinase_B"/>
    <property type="match status" value="1"/>
</dbReference>
<accession>A0A0R2KIX8</accession>
<dbReference type="InterPro" id="IPR029099">
    <property type="entry name" value="Pribosyltran_N"/>
</dbReference>